<dbReference type="SUPFAM" id="SSF55326">
    <property type="entry name" value="PurM N-terminal domain-like"/>
    <property type="match status" value="1"/>
</dbReference>
<feature type="domain" description="PurM-like N-terminal" evidence="2">
    <location>
        <begin position="33"/>
        <end position="138"/>
    </location>
</feature>
<dbReference type="InterPro" id="IPR016188">
    <property type="entry name" value="PurM-like_N"/>
</dbReference>
<dbReference type="InterPro" id="IPR036676">
    <property type="entry name" value="PurM-like_C_sf"/>
</dbReference>
<comment type="similarity">
    <text evidence="1">Belongs to the HypE family.</text>
</comment>
<evidence type="ECO:0000313" key="5">
    <source>
        <dbReference type="Proteomes" id="UP000195137"/>
    </source>
</evidence>
<protein>
    <submittedName>
        <fullName evidence="4">Hydrogenase maturation factor HypE</fullName>
    </submittedName>
</protein>
<feature type="domain" description="PurM-like C-terminal" evidence="3">
    <location>
        <begin position="151"/>
        <end position="301"/>
    </location>
</feature>
<dbReference type="PANTHER" id="PTHR30303:SF4">
    <property type="entry name" value="HYDROGENASE EXPRESSION_FORMATION PROTEIN HYPE"/>
    <property type="match status" value="1"/>
</dbReference>
<dbReference type="SUPFAM" id="SSF56042">
    <property type="entry name" value="PurM C-terminal domain-like"/>
    <property type="match status" value="1"/>
</dbReference>
<comment type="caution">
    <text evidence="4">The sequence shown here is derived from an EMBL/GenBank/DDBJ whole genome shotgun (WGS) entry which is preliminary data.</text>
</comment>
<name>A0A1Y3GDC3_9EURY</name>
<dbReference type="Gene3D" id="3.30.1330.10">
    <property type="entry name" value="PurM-like, N-terminal domain"/>
    <property type="match status" value="1"/>
</dbReference>
<evidence type="ECO:0000313" key="4">
    <source>
        <dbReference type="EMBL" id="OUJ19399.1"/>
    </source>
</evidence>
<gene>
    <name evidence="4" type="ORF">AMET1_0068</name>
</gene>
<dbReference type="Proteomes" id="UP000195137">
    <property type="component" value="Unassembled WGS sequence"/>
</dbReference>
<proteinExistence type="inferred from homology"/>
<dbReference type="PIRSF" id="PIRSF005644">
    <property type="entry name" value="Hdrgns_mtr_HypE"/>
    <property type="match status" value="1"/>
</dbReference>
<dbReference type="AlphaFoldDB" id="A0A1Y3GDC3"/>
<dbReference type="InterPro" id="IPR011854">
    <property type="entry name" value="HypE"/>
</dbReference>
<dbReference type="RefSeq" id="WP_086636499.1">
    <property type="nucleotide sequence ID" value="NZ_MRZU01000002.1"/>
</dbReference>
<evidence type="ECO:0000259" key="2">
    <source>
        <dbReference type="Pfam" id="PF00586"/>
    </source>
</evidence>
<dbReference type="CDD" id="cd06061">
    <property type="entry name" value="PurM-like1"/>
    <property type="match status" value="1"/>
</dbReference>
<sequence>MKIGKLGSDLLENDVMPFLGFKREEVVVHSGVGEDAAVVKMGDGVQVLSTDPITGADKSIGRLAVHIACNDVAASGAEPVGILVTILFPEYIDEEDIPLLMEEISSTAEEINVEVIGGHTEVTPAVNKTVISTTAIGKARENRFLTSSNAEVGDAVVMTKTAGLEGTAIIVNDHRELVDHILNKDEIKKAKKMFNQISVIKEGLIASKNKATAAHDVTEGGVKTAAFELARASNKGITLIKKDIPIANVTKKICQELDLDPLGLMSSGTLLITTPNPNKMIKKLKKKQIPAAKIGQIEKKEFKIKENGTEKKLKPLRKDELYKLI</sequence>
<dbReference type="InterPro" id="IPR036921">
    <property type="entry name" value="PurM-like_N_sf"/>
</dbReference>
<dbReference type="Gene3D" id="3.90.650.10">
    <property type="entry name" value="PurM-like C-terminal domain"/>
    <property type="match status" value="1"/>
</dbReference>
<dbReference type="PANTHER" id="PTHR30303">
    <property type="entry name" value="HYDROGENASE ISOENZYMES FORMATION PROTEIN HYPE"/>
    <property type="match status" value="1"/>
</dbReference>
<dbReference type="EMBL" id="MRZU01000002">
    <property type="protein sequence ID" value="OUJ19399.1"/>
    <property type="molecule type" value="Genomic_DNA"/>
</dbReference>
<dbReference type="Pfam" id="PF02769">
    <property type="entry name" value="AIRS_C"/>
    <property type="match status" value="1"/>
</dbReference>
<dbReference type="GO" id="GO:0051604">
    <property type="term" value="P:protein maturation"/>
    <property type="evidence" value="ECO:0007669"/>
    <property type="project" value="TreeGrafter"/>
</dbReference>
<organism evidence="4 5">
    <name type="scientific">Methanonatronarchaeum thermophilum</name>
    <dbReference type="NCBI Taxonomy" id="1927129"/>
    <lineage>
        <taxon>Archaea</taxon>
        <taxon>Methanobacteriati</taxon>
        <taxon>Methanobacteriota</taxon>
        <taxon>Methanonatronarchaeia</taxon>
        <taxon>Methanonatronarchaeales</taxon>
        <taxon>Methanonatronarchaeaceae</taxon>
        <taxon>Methanonatronarchaeum</taxon>
    </lineage>
</organism>
<dbReference type="InterPro" id="IPR010918">
    <property type="entry name" value="PurM-like_C_dom"/>
</dbReference>
<keyword evidence="5" id="KW-1185">Reference proteome</keyword>
<evidence type="ECO:0000256" key="1">
    <source>
        <dbReference type="ARBA" id="ARBA00006243"/>
    </source>
</evidence>
<dbReference type="Pfam" id="PF00586">
    <property type="entry name" value="AIRS"/>
    <property type="match status" value="1"/>
</dbReference>
<accession>A0A1Y3GDC3</accession>
<evidence type="ECO:0000259" key="3">
    <source>
        <dbReference type="Pfam" id="PF02769"/>
    </source>
</evidence>
<reference evidence="4 5" key="1">
    <citation type="submission" date="2016-12" db="EMBL/GenBank/DDBJ databases">
        <title>Discovery of methanogenic haloarchaea.</title>
        <authorList>
            <person name="Sorokin D.Y."/>
            <person name="Makarova K.S."/>
            <person name="Abbas B."/>
            <person name="Ferrer M."/>
            <person name="Golyshin P.N."/>
        </authorList>
    </citation>
    <scope>NUCLEOTIDE SEQUENCE [LARGE SCALE GENOMIC DNA]</scope>
    <source>
        <strain evidence="4">AMET1</strain>
    </source>
</reference>
<dbReference type="OrthoDB" id="31494at2157"/>